<organism evidence="1 2">
    <name type="scientific">Paxillus involutus ATCC 200175</name>
    <dbReference type="NCBI Taxonomy" id="664439"/>
    <lineage>
        <taxon>Eukaryota</taxon>
        <taxon>Fungi</taxon>
        <taxon>Dikarya</taxon>
        <taxon>Basidiomycota</taxon>
        <taxon>Agaricomycotina</taxon>
        <taxon>Agaricomycetes</taxon>
        <taxon>Agaricomycetidae</taxon>
        <taxon>Boletales</taxon>
        <taxon>Paxilineae</taxon>
        <taxon>Paxillaceae</taxon>
        <taxon>Paxillus</taxon>
    </lineage>
</organism>
<accession>A0A0C9T880</accession>
<evidence type="ECO:0000313" key="2">
    <source>
        <dbReference type="Proteomes" id="UP000053647"/>
    </source>
</evidence>
<dbReference type="EMBL" id="KN819372">
    <property type="protein sequence ID" value="KIJ11875.1"/>
    <property type="molecule type" value="Genomic_DNA"/>
</dbReference>
<name>A0A0C9T880_PAXIN</name>
<evidence type="ECO:0000313" key="1">
    <source>
        <dbReference type="EMBL" id="KIJ11875.1"/>
    </source>
</evidence>
<proteinExistence type="predicted"/>
<keyword evidence="2" id="KW-1185">Reference proteome</keyword>
<reference evidence="2" key="2">
    <citation type="submission" date="2015-01" db="EMBL/GenBank/DDBJ databases">
        <title>Evolutionary Origins and Diversification of the Mycorrhizal Mutualists.</title>
        <authorList>
            <consortium name="DOE Joint Genome Institute"/>
            <consortium name="Mycorrhizal Genomics Consortium"/>
            <person name="Kohler A."/>
            <person name="Kuo A."/>
            <person name="Nagy L.G."/>
            <person name="Floudas D."/>
            <person name="Copeland A."/>
            <person name="Barry K.W."/>
            <person name="Cichocki N."/>
            <person name="Veneault-Fourrey C."/>
            <person name="LaButti K."/>
            <person name="Lindquist E.A."/>
            <person name="Lipzen A."/>
            <person name="Lundell T."/>
            <person name="Morin E."/>
            <person name="Murat C."/>
            <person name="Riley R."/>
            <person name="Ohm R."/>
            <person name="Sun H."/>
            <person name="Tunlid A."/>
            <person name="Henrissat B."/>
            <person name="Grigoriev I.V."/>
            <person name="Hibbett D.S."/>
            <person name="Martin F."/>
        </authorList>
    </citation>
    <scope>NUCLEOTIDE SEQUENCE [LARGE SCALE GENOMIC DNA]</scope>
    <source>
        <strain evidence="2">ATCC 200175</strain>
    </source>
</reference>
<reference evidence="1 2" key="1">
    <citation type="submission" date="2014-06" db="EMBL/GenBank/DDBJ databases">
        <authorList>
            <consortium name="DOE Joint Genome Institute"/>
            <person name="Kuo A."/>
            <person name="Kohler A."/>
            <person name="Nagy L.G."/>
            <person name="Floudas D."/>
            <person name="Copeland A."/>
            <person name="Barry K.W."/>
            <person name="Cichocki N."/>
            <person name="Veneault-Fourrey C."/>
            <person name="LaButti K."/>
            <person name="Lindquist E.A."/>
            <person name="Lipzen A."/>
            <person name="Lundell T."/>
            <person name="Morin E."/>
            <person name="Murat C."/>
            <person name="Sun H."/>
            <person name="Tunlid A."/>
            <person name="Henrissat B."/>
            <person name="Grigoriev I.V."/>
            <person name="Hibbett D.S."/>
            <person name="Martin F."/>
            <person name="Nordberg H.P."/>
            <person name="Cantor M.N."/>
            <person name="Hua S.X."/>
        </authorList>
    </citation>
    <scope>NUCLEOTIDE SEQUENCE [LARGE SCALE GENOMIC DNA]</scope>
    <source>
        <strain evidence="1 2">ATCC 200175</strain>
    </source>
</reference>
<protein>
    <submittedName>
        <fullName evidence="1">Uncharacterized protein</fullName>
    </submittedName>
</protein>
<dbReference type="HOGENOM" id="CLU_2184792_0_0_1"/>
<gene>
    <name evidence="1" type="ORF">PAXINDRAFT_15325</name>
</gene>
<sequence length="109" mass="11942">MRIWDMMVKWSKTISDDARNCFEVEQAEAEAAVPVLGTPHRTRNTCIDRVVGMKDAVAIPAAGELENQGGTARAVEELEDSAIEAVDLGEVPIVRLEEDRVPMLHAPDS</sequence>
<dbReference type="Proteomes" id="UP000053647">
    <property type="component" value="Unassembled WGS sequence"/>
</dbReference>
<dbReference type="AlphaFoldDB" id="A0A0C9T880"/>